<accession>A0A6N7XT60</accession>
<dbReference type="Proteomes" id="UP000469523">
    <property type="component" value="Unassembled WGS sequence"/>
</dbReference>
<reference evidence="2 3" key="1">
    <citation type="submission" date="2019-09" db="EMBL/GenBank/DDBJ databases">
        <title>In-depth cultivation of the pig gut microbiome towards novel bacterial diversity and tailored functional studies.</title>
        <authorList>
            <person name="Wylensek D."/>
            <person name="Hitch T.C.A."/>
            <person name="Clavel T."/>
        </authorList>
    </citation>
    <scope>NUCLEOTIDE SEQUENCE [LARGE SCALE GENOMIC DNA]</scope>
    <source>
        <strain evidence="2 3">WCA3-693-APC-4?</strain>
    </source>
</reference>
<keyword evidence="2" id="KW-0808">Transferase</keyword>
<name>A0A6N7XT60_9FIRM</name>
<dbReference type="GO" id="GO:0016747">
    <property type="term" value="F:acyltransferase activity, transferring groups other than amino-acyl groups"/>
    <property type="evidence" value="ECO:0007669"/>
    <property type="project" value="InterPro"/>
</dbReference>
<dbReference type="Pfam" id="PF13527">
    <property type="entry name" value="Acetyltransf_9"/>
    <property type="match status" value="1"/>
</dbReference>
<feature type="domain" description="N-acetyltransferase" evidence="1">
    <location>
        <begin position="2"/>
        <end position="191"/>
    </location>
</feature>
<dbReference type="AlphaFoldDB" id="A0A6N7XT60"/>
<keyword evidence="3" id="KW-1185">Reference proteome</keyword>
<gene>
    <name evidence="2" type="ORF">FYJ83_05700</name>
</gene>
<dbReference type="EMBL" id="VUNQ01000009">
    <property type="protein sequence ID" value="MSU00957.1"/>
    <property type="molecule type" value="Genomic_DNA"/>
</dbReference>
<sequence length="355" mass="41360">MANIREYKNNDEKEIIELFNKVFNTNRKEEYWNWQFMENPAGKSVIVLAEDDSKIVGQCTLLPTVMLVRGEEVLAGQSIDTMINEDYRGKGIHKELANKSYEIGVNNNIEFRFGFPSKMALRGLLGGIGGSFVADIPLFTNYYRLDNILLNIVKIKFLAKILSIPLHGLIKFVYKEQKIKIKENYIIKEIDEFDEDFDNLWNKIKSDSPIMTKRDSKFLNWRIKNHPNIDYKTFGAYLDNELVGYIITKIEKREIRNNPNIRLGSMVDIVGINEDTVAALYFKAKEYFKSQNTDLVATWASESMQYRGLLVKLGFVKTRSTIPFVVKNLTENQDLEKFILDEKNWYIMPIESDFY</sequence>
<evidence type="ECO:0000259" key="1">
    <source>
        <dbReference type="PROSITE" id="PS51186"/>
    </source>
</evidence>
<dbReference type="PROSITE" id="PS51186">
    <property type="entry name" value="GNAT"/>
    <property type="match status" value="1"/>
</dbReference>
<dbReference type="RefSeq" id="WP_154439378.1">
    <property type="nucleotide sequence ID" value="NZ_JAHLPJ010000001.1"/>
</dbReference>
<evidence type="ECO:0000313" key="2">
    <source>
        <dbReference type="EMBL" id="MSU00957.1"/>
    </source>
</evidence>
<proteinExistence type="predicted"/>
<dbReference type="InterPro" id="IPR000182">
    <property type="entry name" value="GNAT_dom"/>
</dbReference>
<dbReference type="Gene3D" id="3.40.630.30">
    <property type="match status" value="1"/>
</dbReference>
<organism evidence="2 3">
    <name type="scientific">Tissierella pigra</name>
    <dbReference type="NCBI Taxonomy" id="2607614"/>
    <lineage>
        <taxon>Bacteria</taxon>
        <taxon>Bacillati</taxon>
        <taxon>Bacillota</taxon>
        <taxon>Tissierellia</taxon>
        <taxon>Tissierellales</taxon>
        <taxon>Tissierellaceae</taxon>
        <taxon>Tissierella</taxon>
    </lineage>
</organism>
<comment type="caution">
    <text evidence="2">The sequence shown here is derived from an EMBL/GenBank/DDBJ whole genome shotgun (WGS) entry which is preliminary data.</text>
</comment>
<protein>
    <submittedName>
        <fullName evidence="2">GNAT family N-acetyltransferase</fullName>
    </submittedName>
</protein>
<dbReference type="SUPFAM" id="SSF55729">
    <property type="entry name" value="Acyl-CoA N-acyltransferases (Nat)"/>
    <property type="match status" value="1"/>
</dbReference>
<evidence type="ECO:0000313" key="3">
    <source>
        <dbReference type="Proteomes" id="UP000469523"/>
    </source>
</evidence>
<dbReference type="InterPro" id="IPR016181">
    <property type="entry name" value="Acyl_CoA_acyltransferase"/>
</dbReference>